<evidence type="ECO:0000313" key="3">
    <source>
        <dbReference type="Proteomes" id="UP000555103"/>
    </source>
</evidence>
<dbReference type="Gene3D" id="2.40.160.20">
    <property type="match status" value="1"/>
</dbReference>
<dbReference type="Proteomes" id="UP000555103">
    <property type="component" value="Unassembled WGS sequence"/>
</dbReference>
<name>A0A840CHF9_9BACT</name>
<proteinExistence type="predicted"/>
<reference evidence="2 3" key="1">
    <citation type="submission" date="2020-08" db="EMBL/GenBank/DDBJ databases">
        <title>Genomic Encyclopedia of Type Strains, Phase IV (KMG-IV): sequencing the most valuable type-strain genomes for metagenomic binning, comparative biology and taxonomic classification.</title>
        <authorList>
            <person name="Goeker M."/>
        </authorList>
    </citation>
    <scope>NUCLEOTIDE SEQUENCE [LARGE SCALE GENOMIC DNA]</scope>
    <source>
        <strain evidence="2 3">DSM 104969</strain>
    </source>
</reference>
<sequence length="203" mass="22376">MKTKLPLTLSLLFFLFISNINVSNAQLIRYGLKAGVDVSDHKINSDIFSVKNRVGFQIGGVLQINVPLTGFGVESGLQYGNKSYKISNDNGQGDISNLNYLTVPIMLRKSFSIFGVAGIYVKAGVFGNVKVGGGELTLTDGTKYDQKGFQTGLDTGLGVSLLNHLELGMQYRYKFSDTYDQEAAKDFRKVDRQTWTVSLAYLF</sequence>
<dbReference type="RefSeq" id="WP_183305613.1">
    <property type="nucleotide sequence ID" value="NZ_JACIEP010000002.1"/>
</dbReference>
<dbReference type="SUPFAM" id="SSF56925">
    <property type="entry name" value="OMPA-like"/>
    <property type="match status" value="1"/>
</dbReference>
<evidence type="ECO:0000313" key="2">
    <source>
        <dbReference type="EMBL" id="MBB4034651.1"/>
    </source>
</evidence>
<comment type="caution">
    <text evidence="2">The sequence shown here is derived from an EMBL/GenBank/DDBJ whole genome shotgun (WGS) entry which is preliminary data.</text>
</comment>
<accession>A0A840CHF9</accession>
<dbReference type="EMBL" id="JACIEP010000002">
    <property type="protein sequence ID" value="MBB4034651.1"/>
    <property type="molecule type" value="Genomic_DNA"/>
</dbReference>
<keyword evidence="3" id="KW-1185">Reference proteome</keyword>
<dbReference type="InterPro" id="IPR011250">
    <property type="entry name" value="OMP/PagP_B-barrel"/>
</dbReference>
<feature type="domain" description="Outer membrane protein beta-barrel" evidence="1">
    <location>
        <begin position="25"/>
        <end position="178"/>
    </location>
</feature>
<protein>
    <recommendedName>
        <fullName evidence="1">Outer membrane protein beta-barrel domain-containing protein</fullName>
    </recommendedName>
</protein>
<dbReference type="InterPro" id="IPR025665">
    <property type="entry name" value="Beta-barrel_OMP_2"/>
</dbReference>
<organism evidence="2 3">
    <name type="scientific">Dysgonomonas hofstadii</name>
    <dbReference type="NCBI Taxonomy" id="637886"/>
    <lineage>
        <taxon>Bacteria</taxon>
        <taxon>Pseudomonadati</taxon>
        <taxon>Bacteroidota</taxon>
        <taxon>Bacteroidia</taxon>
        <taxon>Bacteroidales</taxon>
        <taxon>Dysgonomonadaceae</taxon>
        <taxon>Dysgonomonas</taxon>
    </lineage>
</organism>
<dbReference type="AlphaFoldDB" id="A0A840CHF9"/>
<dbReference type="Pfam" id="PF13568">
    <property type="entry name" value="OMP_b-brl_2"/>
    <property type="match status" value="1"/>
</dbReference>
<evidence type="ECO:0000259" key="1">
    <source>
        <dbReference type="Pfam" id="PF13568"/>
    </source>
</evidence>
<gene>
    <name evidence="2" type="ORF">GGR21_000538</name>
</gene>